<keyword evidence="3" id="KW-1185">Reference proteome</keyword>
<evidence type="ECO:0000313" key="3">
    <source>
        <dbReference type="Proteomes" id="UP000002382"/>
    </source>
</evidence>
<feature type="domain" description="PPC" evidence="1">
    <location>
        <begin position="4"/>
        <end position="138"/>
    </location>
</feature>
<accession>C5CH87</accession>
<dbReference type="AlphaFoldDB" id="C5CH87"/>
<dbReference type="PROSITE" id="PS51742">
    <property type="entry name" value="PPC"/>
    <property type="match status" value="1"/>
</dbReference>
<dbReference type="InterPro" id="IPR005175">
    <property type="entry name" value="PPC_dom"/>
</dbReference>
<protein>
    <recommendedName>
        <fullName evidence="1">PPC domain-containing protein</fullName>
    </recommendedName>
</protein>
<dbReference type="PANTHER" id="PTHR34988">
    <property type="entry name" value="PROTEIN, PUTATIVE-RELATED"/>
    <property type="match status" value="1"/>
</dbReference>
<dbReference type="EMBL" id="CP001634">
    <property type="protein sequence ID" value="ACR80690.1"/>
    <property type="molecule type" value="Genomic_DNA"/>
</dbReference>
<proteinExistence type="predicted"/>
<organism evidence="2 3">
    <name type="scientific">Kosmotoga olearia (strain ATCC BAA-1733 / DSM 21960 / TBF 19.5.1)</name>
    <dbReference type="NCBI Taxonomy" id="521045"/>
    <lineage>
        <taxon>Bacteria</taxon>
        <taxon>Thermotogati</taxon>
        <taxon>Thermotogota</taxon>
        <taxon>Thermotogae</taxon>
        <taxon>Kosmotogales</taxon>
        <taxon>Kosmotogaceae</taxon>
        <taxon>Kosmotoga</taxon>
    </lineage>
</organism>
<dbReference type="Proteomes" id="UP000002382">
    <property type="component" value="Chromosome"/>
</dbReference>
<dbReference type="Gene3D" id="3.30.1330.80">
    <property type="entry name" value="Hypothetical protein, similar to alpha- acetolactate decarboxylase, domain 2"/>
    <property type="match status" value="1"/>
</dbReference>
<evidence type="ECO:0000259" key="1">
    <source>
        <dbReference type="PROSITE" id="PS51742"/>
    </source>
</evidence>
<reference evidence="2 3" key="2">
    <citation type="journal article" date="2011" name="J. Bacteriol.">
        <title>Genome Sequence of Kosmotoga olearia Strain TBF 19.5.1, a Thermophilic Bacterium with a Wide Growth Temperature Range, Isolated from the Troll B Oil Platform in the North Sea.</title>
        <authorList>
            <person name="Swithers K.S."/>
            <person name="Dipippo J.L."/>
            <person name="Bruce D.C."/>
            <person name="Detter C."/>
            <person name="Tapia R."/>
            <person name="Han S."/>
            <person name="Goodwin L.A."/>
            <person name="Han J."/>
            <person name="Woyke T."/>
            <person name="Pitluck S."/>
            <person name="Pennacchio L."/>
            <person name="Nolan M."/>
            <person name="Mikhailova N."/>
            <person name="Land M.L."/>
            <person name="Nesbo C.L."/>
            <person name="Gogarten J.P."/>
            <person name="Noll K.M."/>
        </authorList>
    </citation>
    <scope>NUCLEOTIDE SEQUENCE [LARGE SCALE GENOMIC DNA]</scope>
    <source>
        <strain evidence="3">ATCC BAA-1733 / DSM 21960 / TBF 19.5.1</strain>
    </source>
</reference>
<dbReference type="Pfam" id="PF03479">
    <property type="entry name" value="PCC"/>
    <property type="match status" value="1"/>
</dbReference>
<dbReference type="KEGG" id="kol:Kole_2012"/>
<dbReference type="HOGENOM" id="CLU_114051_2_3_0"/>
<dbReference type="OrthoDB" id="9791702at2"/>
<dbReference type="RefSeq" id="WP_015869333.1">
    <property type="nucleotide sequence ID" value="NC_012785.1"/>
</dbReference>
<reference evidence="2 3" key="1">
    <citation type="submission" date="2009-06" db="EMBL/GenBank/DDBJ databases">
        <title>Complete sequence of Thermotogales bacterium TBF 19.5.1.</title>
        <authorList>
            <consortium name="US DOE Joint Genome Institute"/>
            <person name="Lucas S."/>
            <person name="Copeland A."/>
            <person name="Lapidus A."/>
            <person name="Glavina del Rio T."/>
            <person name="Tice H."/>
            <person name="Bruce D."/>
            <person name="Goodwin L."/>
            <person name="Pitluck S."/>
            <person name="Chertkov O."/>
            <person name="Brettin T."/>
            <person name="Detter J.C."/>
            <person name="Han C."/>
            <person name="Schmutz J."/>
            <person name="Larimer F."/>
            <person name="Land M."/>
            <person name="Hauser L."/>
            <person name="Kyrpides N."/>
            <person name="Ovchinnikova G."/>
            <person name="Noll K."/>
        </authorList>
    </citation>
    <scope>NUCLEOTIDE SEQUENCE [LARGE SCALE GENOMIC DNA]</scope>
    <source>
        <strain evidence="3">ATCC BAA-1733 / DSM 21960 / TBF 19.5.1</strain>
    </source>
</reference>
<dbReference type="SUPFAM" id="SSF117856">
    <property type="entry name" value="AF0104/ALDC/Ptd012-like"/>
    <property type="match status" value="1"/>
</dbReference>
<sequence>MIYREDERILFIRMDDGENFVENLEKVLREAGVTSGVIISGVGMLRDLEIGWFNVEKMVYEKEQISVPHELVSISGNISLLEGNPFPHMHVSHAGPSRALSGGHLFSGIVCNTVELFILKAPLLELKRVASKGFKALE</sequence>
<dbReference type="eggNOG" id="COG1661">
    <property type="taxonomic scope" value="Bacteria"/>
</dbReference>
<dbReference type="PANTHER" id="PTHR34988:SF1">
    <property type="entry name" value="DNA-BINDING PROTEIN"/>
    <property type="match status" value="1"/>
</dbReference>
<dbReference type="CDD" id="cd11378">
    <property type="entry name" value="DUF296"/>
    <property type="match status" value="1"/>
</dbReference>
<gene>
    <name evidence="2" type="ordered locus">Kole_2012</name>
</gene>
<evidence type="ECO:0000313" key="2">
    <source>
        <dbReference type="EMBL" id="ACR80690.1"/>
    </source>
</evidence>
<name>C5CH87_KOSOT</name>